<dbReference type="InterPro" id="IPR049326">
    <property type="entry name" value="Rhodopsin_dom_fungi"/>
</dbReference>
<keyword evidence="3 7" id="KW-1133">Transmembrane helix</keyword>
<dbReference type="Pfam" id="PF20684">
    <property type="entry name" value="Fung_rhodopsin"/>
    <property type="match status" value="1"/>
</dbReference>
<comment type="subcellular location">
    <subcellularLocation>
        <location evidence="1">Membrane</location>
        <topology evidence="1">Multi-pass membrane protein</topology>
    </subcellularLocation>
</comment>
<name>A0A6A7A3B4_9PLEO</name>
<dbReference type="PANTHER" id="PTHR33048:SF129">
    <property type="entry name" value="INTEGRAL MEMBRANE PROTEIN-RELATED"/>
    <property type="match status" value="1"/>
</dbReference>
<dbReference type="Proteomes" id="UP000799424">
    <property type="component" value="Unassembled WGS sequence"/>
</dbReference>
<gene>
    <name evidence="9" type="ORF">CC86DRAFT_264124</name>
</gene>
<dbReference type="PANTHER" id="PTHR33048">
    <property type="entry name" value="PTH11-LIKE INTEGRAL MEMBRANE PROTEIN (AFU_ORTHOLOGUE AFUA_5G11245)"/>
    <property type="match status" value="1"/>
</dbReference>
<feature type="transmembrane region" description="Helical" evidence="7">
    <location>
        <begin position="37"/>
        <end position="56"/>
    </location>
</feature>
<evidence type="ECO:0000313" key="9">
    <source>
        <dbReference type="EMBL" id="KAF2827810.1"/>
    </source>
</evidence>
<evidence type="ECO:0000256" key="7">
    <source>
        <dbReference type="SAM" id="Phobius"/>
    </source>
</evidence>
<organism evidence="9 10">
    <name type="scientific">Ophiobolus disseminans</name>
    <dbReference type="NCBI Taxonomy" id="1469910"/>
    <lineage>
        <taxon>Eukaryota</taxon>
        <taxon>Fungi</taxon>
        <taxon>Dikarya</taxon>
        <taxon>Ascomycota</taxon>
        <taxon>Pezizomycotina</taxon>
        <taxon>Dothideomycetes</taxon>
        <taxon>Pleosporomycetidae</taxon>
        <taxon>Pleosporales</taxon>
        <taxon>Pleosporineae</taxon>
        <taxon>Phaeosphaeriaceae</taxon>
        <taxon>Ophiobolus</taxon>
    </lineage>
</organism>
<feature type="transmembrane region" description="Helical" evidence="7">
    <location>
        <begin position="68"/>
        <end position="89"/>
    </location>
</feature>
<reference evidence="9" key="1">
    <citation type="journal article" date="2020" name="Stud. Mycol.">
        <title>101 Dothideomycetes genomes: a test case for predicting lifestyles and emergence of pathogens.</title>
        <authorList>
            <person name="Haridas S."/>
            <person name="Albert R."/>
            <person name="Binder M."/>
            <person name="Bloem J."/>
            <person name="Labutti K."/>
            <person name="Salamov A."/>
            <person name="Andreopoulos B."/>
            <person name="Baker S."/>
            <person name="Barry K."/>
            <person name="Bills G."/>
            <person name="Bluhm B."/>
            <person name="Cannon C."/>
            <person name="Castanera R."/>
            <person name="Culley D."/>
            <person name="Daum C."/>
            <person name="Ezra D."/>
            <person name="Gonzalez J."/>
            <person name="Henrissat B."/>
            <person name="Kuo A."/>
            <person name="Liang C."/>
            <person name="Lipzen A."/>
            <person name="Lutzoni F."/>
            <person name="Magnuson J."/>
            <person name="Mondo S."/>
            <person name="Nolan M."/>
            <person name="Ohm R."/>
            <person name="Pangilinan J."/>
            <person name="Park H.-J."/>
            <person name="Ramirez L."/>
            <person name="Alfaro M."/>
            <person name="Sun H."/>
            <person name="Tritt A."/>
            <person name="Yoshinaga Y."/>
            <person name="Zwiers L.-H."/>
            <person name="Turgeon B."/>
            <person name="Goodwin S."/>
            <person name="Spatafora J."/>
            <person name="Crous P."/>
            <person name="Grigoriev I."/>
        </authorList>
    </citation>
    <scope>NUCLEOTIDE SEQUENCE</scope>
    <source>
        <strain evidence="9">CBS 113818</strain>
    </source>
</reference>
<feature type="transmembrane region" description="Helical" evidence="7">
    <location>
        <begin position="118"/>
        <end position="135"/>
    </location>
</feature>
<dbReference type="InterPro" id="IPR052337">
    <property type="entry name" value="SAT4-like"/>
</dbReference>
<dbReference type="EMBL" id="MU006223">
    <property type="protein sequence ID" value="KAF2827810.1"/>
    <property type="molecule type" value="Genomic_DNA"/>
</dbReference>
<feature type="non-terminal residue" evidence="9">
    <location>
        <position position="417"/>
    </location>
</feature>
<keyword evidence="10" id="KW-1185">Reference proteome</keyword>
<evidence type="ECO:0000313" key="10">
    <source>
        <dbReference type="Proteomes" id="UP000799424"/>
    </source>
</evidence>
<accession>A0A6A7A3B4</accession>
<feature type="non-terminal residue" evidence="9">
    <location>
        <position position="1"/>
    </location>
</feature>
<feature type="transmembrane region" description="Helical" evidence="7">
    <location>
        <begin position="276"/>
        <end position="298"/>
    </location>
</feature>
<feature type="transmembrane region" description="Helical" evidence="7">
    <location>
        <begin position="147"/>
        <end position="179"/>
    </location>
</feature>
<evidence type="ECO:0000256" key="3">
    <source>
        <dbReference type="ARBA" id="ARBA00022989"/>
    </source>
</evidence>
<feature type="transmembrane region" description="Helical" evidence="7">
    <location>
        <begin position="236"/>
        <end position="256"/>
    </location>
</feature>
<feature type="region of interest" description="Disordered" evidence="6">
    <location>
        <begin position="313"/>
        <end position="332"/>
    </location>
</feature>
<proteinExistence type="inferred from homology"/>
<evidence type="ECO:0000256" key="6">
    <source>
        <dbReference type="SAM" id="MobiDB-lite"/>
    </source>
</evidence>
<dbReference type="AlphaFoldDB" id="A0A6A7A3B4"/>
<evidence type="ECO:0000256" key="4">
    <source>
        <dbReference type="ARBA" id="ARBA00023136"/>
    </source>
</evidence>
<keyword evidence="4 7" id="KW-0472">Membrane</keyword>
<evidence type="ECO:0000256" key="1">
    <source>
        <dbReference type="ARBA" id="ARBA00004141"/>
    </source>
</evidence>
<feature type="domain" description="Rhodopsin" evidence="8">
    <location>
        <begin position="52"/>
        <end position="300"/>
    </location>
</feature>
<sequence>DALVRRAGGLHPPKEVIMSWPKPNHVDPEERGWEAPILLSIALGITFLVYAARMWARLVVAKNAGVDDIIMAIAMLPLFGLTISVILGIKVYGFQWHAWDQTDASHITTREMTMSIELNYLVSTTLIKISILCFYRRLTGSLKNGFVSWVWGAIISCVLYGVIFTFLILFTCTPVVGYFHLFDKAWRAKNELSCRNEGAIVVACAIISTLQDLVICLLPVFLVWNLKMSKRQKAALCGIFGLGMVTSVCGILRTYYATYVYFYTYDITWYAYPGWVWTALEADLGMICASAPALKVFFKRYFSVSNSNGGYTRSGSNHGQIQMSSRTPGRPQLTTFSATASRVRPEDRDDSDLPFAGIKVSQGLDVHVEERDDMSQKSFASTRNLTALPKSDKEAWNGSSDWKQGCRTVCAALKPGS</sequence>
<keyword evidence="2 7" id="KW-0812">Transmembrane</keyword>
<evidence type="ECO:0000256" key="2">
    <source>
        <dbReference type="ARBA" id="ARBA00022692"/>
    </source>
</evidence>
<evidence type="ECO:0000259" key="8">
    <source>
        <dbReference type="Pfam" id="PF20684"/>
    </source>
</evidence>
<feature type="transmembrane region" description="Helical" evidence="7">
    <location>
        <begin position="199"/>
        <end position="224"/>
    </location>
</feature>
<dbReference type="OrthoDB" id="5329176at2759"/>
<dbReference type="GO" id="GO:0016020">
    <property type="term" value="C:membrane"/>
    <property type="evidence" value="ECO:0007669"/>
    <property type="project" value="UniProtKB-SubCell"/>
</dbReference>
<protein>
    <recommendedName>
        <fullName evidence="8">Rhodopsin domain-containing protein</fullName>
    </recommendedName>
</protein>
<comment type="similarity">
    <text evidence="5">Belongs to the SAT4 family.</text>
</comment>
<evidence type="ECO:0000256" key="5">
    <source>
        <dbReference type="ARBA" id="ARBA00038359"/>
    </source>
</evidence>